<organism evidence="14 15">
    <name type="scientific">Coniochaeta ligniaria NRRL 30616</name>
    <dbReference type="NCBI Taxonomy" id="1408157"/>
    <lineage>
        <taxon>Eukaryota</taxon>
        <taxon>Fungi</taxon>
        <taxon>Dikarya</taxon>
        <taxon>Ascomycota</taxon>
        <taxon>Pezizomycotina</taxon>
        <taxon>Sordariomycetes</taxon>
        <taxon>Sordariomycetidae</taxon>
        <taxon>Coniochaetales</taxon>
        <taxon>Coniochaetaceae</taxon>
        <taxon>Coniochaeta</taxon>
    </lineage>
</organism>
<dbReference type="Proteomes" id="UP000182658">
    <property type="component" value="Unassembled WGS sequence"/>
</dbReference>
<feature type="domain" description="Clp1 C-terminal" evidence="11">
    <location>
        <begin position="367"/>
        <end position="468"/>
    </location>
</feature>
<accession>A0A1J7IM98</accession>
<feature type="domain" description="Clp1 P-loop" evidence="13">
    <location>
        <begin position="151"/>
        <end position="360"/>
    </location>
</feature>
<dbReference type="PANTHER" id="PTHR12755">
    <property type="entry name" value="CLEAVAGE/POLYADENYLATION FACTOR IA SUBUNIT CLP1P"/>
    <property type="match status" value="1"/>
</dbReference>
<dbReference type="InterPro" id="IPR038238">
    <property type="entry name" value="Clp1_C_sf"/>
</dbReference>
<dbReference type="Pfam" id="PF16573">
    <property type="entry name" value="CLP1_N"/>
    <property type="match status" value="1"/>
</dbReference>
<dbReference type="AlphaFoldDB" id="A0A1J7IM98"/>
<name>A0A1J7IM98_9PEZI</name>
<proteinExistence type="inferred from homology"/>
<dbReference type="OrthoDB" id="258143at2759"/>
<dbReference type="SUPFAM" id="SSF52540">
    <property type="entry name" value="P-loop containing nucleoside triphosphate hydrolases"/>
    <property type="match status" value="1"/>
</dbReference>
<feature type="binding site" evidence="9">
    <location>
        <begin position="154"/>
        <end position="159"/>
    </location>
    <ligand>
        <name>ATP</name>
        <dbReference type="ChEBI" id="CHEBI:30616"/>
    </ligand>
</feature>
<feature type="region of interest" description="Disordered" evidence="10">
    <location>
        <begin position="38"/>
        <end position="57"/>
    </location>
</feature>
<dbReference type="InterPro" id="IPR028606">
    <property type="entry name" value="Clp1"/>
</dbReference>
<comment type="function">
    <text evidence="1">Polynucleotide 5'-kinase involved in rRNA processing.</text>
</comment>
<dbReference type="EMBL" id="KV875098">
    <property type="protein sequence ID" value="OIW28598.1"/>
    <property type="molecule type" value="Genomic_DNA"/>
</dbReference>
<dbReference type="Pfam" id="PF16575">
    <property type="entry name" value="CLP1_P"/>
    <property type="match status" value="1"/>
</dbReference>
<dbReference type="GO" id="GO:0005849">
    <property type="term" value="C:mRNA cleavage factor complex"/>
    <property type="evidence" value="ECO:0007669"/>
    <property type="project" value="UniProtKB-UniRule"/>
</dbReference>
<evidence type="ECO:0000256" key="10">
    <source>
        <dbReference type="SAM" id="MobiDB-lite"/>
    </source>
</evidence>
<feature type="domain" description="Clp1 N-terminal" evidence="12">
    <location>
        <begin position="62"/>
        <end position="140"/>
    </location>
</feature>
<dbReference type="Gene3D" id="2.40.30.330">
    <property type="entry name" value="Pre-mRNA cleavage complex subunit Clp1, C-terminal domain"/>
    <property type="match status" value="1"/>
</dbReference>
<dbReference type="GO" id="GO:0005524">
    <property type="term" value="F:ATP binding"/>
    <property type="evidence" value="ECO:0007669"/>
    <property type="project" value="UniProtKB-UniRule"/>
</dbReference>
<evidence type="ECO:0000313" key="15">
    <source>
        <dbReference type="Proteomes" id="UP000182658"/>
    </source>
</evidence>
<keyword evidence="7 9" id="KW-0067">ATP-binding</keyword>
<evidence type="ECO:0000259" key="12">
    <source>
        <dbReference type="Pfam" id="PF16573"/>
    </source>
</evidence>
<evidence type="ECO:0000256" key="5">
    <source>
        <dbReference type="ARBA" id="ARBA00022664"/>
    </source>
</evidence>
<comment type="subunit">
    <text evidence="9">Component of a pre-mRNA cleavage factor complex. Interacts directly with PCF11.</text>
</comment>
<evidence type="ECO:0000256" key="1">
    <source>
        <dbReference type="ARBA" id="ARBA00003798"/>
    </source>
</evidence>
<dbReference type="InterPro" id="IPR027417">
    <property type="entry name" value="P-loop_NTPase"/>
</dbReference>
<dbReference type="GO" id="GO:0006388">
    <property type="term" value="P:tRNA splicing, via endonucleolytic cleavage and ligation"/>
    <property type="evidence" value="ECO:0007669"/>
    <property type="project" value="TreeGrafter"/>
</dbReference>
<dbReference type="HAMAP" id="MF_03035">
    <property type="entry name" value="Clp1"/>
    <property type="match status" value="1"/>
</dbReference>
<dbReference type="FunCoup" id="A0A1J7IM98">
    <property type="interactions" value="800"/>
</dbReference>
<dbReference type="Pfam" id="PF06807">
    <property type="entry name" value="Clp1"/>
    <property type="match status" value="1"/>
</dbReference>
<dbReference type="InterPro" id="IPR032319">
    <property type="entry name" value="CLP1_P"/>
</dbReference>
<evidence type="ECO:0000256" key="7">
    <source>
        <dbReference type="ARBA" id="ARBA00022840"/>
    </source>
</evidence>
<feature type="compositionally biased region" description="Low complexity" evidence="10">
    <location>
        <begin position="46"/>
        <end position="57"/>
    </location>
</feature>
<dbReference type="PANTHER" id="PTHR12755:SF6">
    <property type="entry name" value="POLYRIBONUCLEOTIDE 5'-HYDROXYL-KINASE CLP1"/>
    <property type="match status" value="1"/>
</dbReference>
<reference evidence="14 15" key="1">
    <citation type="submission" date="2016-10" db="EMBL/GenBank/DDBJ databases">
        <title>Draft genome sequence of Coniochaeta ligniaria NRRL30616, a lignocellulolytic fungus for bioabatement of inhibitors in plant biomass hydrolysates.</title>
        <authorList>
            <consortium name="DOE Joint Genome Institute"/>
            <person name="Jimenez D.J."/>
            <person name="Hector R.E."/>
            <person name="Riley R."/>
            <person name="Sun H."/>
            <person name="Grigoriev I.V."/>
            <person name="Van Elsas J.D."/>
            <person name="Nichols N.N."/>
        </authorList>
    </citation>
    <scope>NUCLEOTIDE SEQUENCE [LARGE SCALE GENOMIC DNA]</scope>
    <source>
        <strain evidence="14 15">NRRL 30616</strain>
    </source>
</reference>
<dbReference type="Gene3D" id="3.40.50.300">
    <property type="entry name" value="P-loop containing nucleotide triphosphate hydrolases"/>
    <property type="match status" value="1"/>
</dbReference>
<dbReference type="InParanoid" id="A0A1J7IM98"/>
<comment type="function">
    <text evidence="9">Required for endonucleolytic cleavage during polyadenylation-dependent pre-mRNA 3'-end formation.</text>
</comment>
<gene>
    <name evidence="9" type="primary">CLP1</name>
    <name evidence="14" type="ORF">CONLIGDRAFT_681546</name>
</gene>
<dbReference type="GO" id="GO:0051731">
    <property type="term" value="F:polynucleotide 5'-hydroxyl-kinase activity"/>
    <property type="evidence" value="ECO:0007669"/>
    <property type="project" value="InterPro"/>
</dbReference>
<evidence type="ECO:0000313" key="14">
    <source>
        <dbReference type="EMBL" id="OIW28598.1"/>
    </source>
</evidence>
<comment type="subcellular location">
    <subcellularLocation>
        <location evidence="2 9">Nucleus</location>
    </subcellularLocation>
</comment>
<keyword evidence="6 9" id="KW-0547">Nucleotide-binding</keyword>
<dbReference type="InterPro" id="IPR010655">
    <property type="entry name" value="Clp1_C"/>
</dbReference>
<dbReference type="STRING" id="1408157.A0A1J7IM98"/>
<dbReference type="GO" id="GO:0031124">
    <property type="term" value="P:mRNA 3'-end processing"/>
    <property type="evidence" value="ECO:0007669"/>
    <property type="project" value="UniProtKB-UniRule"/>
</dbReference>
<evidence type="ECO:0000256" key="9">
    <source>
        <dbReference type="HAMAP-Rule" id="MF_03035"/>
    </source>
</evidence>
<evidence type="ECO:0000259" key="11">
    <source>
        <dbReference type="Pfam" id="PF06807"/>
    </source>
</evidence>
<protein>
    <recommendedName>
        <fullName evidence="4">Polynucleotide 5'-hydroxyl-kinase GRC3</fullName>
    </recommendedName>
    <alternativeName>
        <fullName evidence="3">Polynucleotide 5'-hydroxyl-kinase grc3</fullName>
    </alternativeName>
</protein>
<feature type="binding site" evidence="9">
    <location>
        <position position="28"/>
    </location>
    <ligand>
        <name>ATP</name>
        <dbReference type="ChEBI" id="CHEBI:30616"/>
    </ligand>
</feature>
<evidence type="ECO:0000256" key="2">
    <source>
        <dbReference type="ARBA" id="ARBA00004123"/>
    </source>
</evidence>
<evidence type="ECO:0000256" key="4">
    <source>
        <dbReference type="ARBA" id="ARBA00019824"/>
    </source>
</evidence>
<evidence type="ECO:0000256" key="3">
    <source>
        <dbReference type="ARBA" id="ARBA00018706"/>
    </source>
</evidence>
<dbReference type="Gene3D" id="2.60.120.1030">
    <property type="entry name" value="Clp1, DNA binding domain"/>
    <property type="match status" value="1"/>
</dbReference>
<evidence type="ECO:0000256" key="8">
    <source>
        <dbReference type="ARBA" id="ARBA00023242"/>
    </source>
</evidence>
<sequence length="475" mass="50554">MSIPGLGQIPVQQATSTTRTITLKPLWEWRFEAPFPSSTGGAHTMATSSLAPTANPSAAAAPTQLTVKLTSGTAERDGTELALGKNYVFVGAKSKIFTMTGCTLEVSGPCEDYVAETDDADDCPAVSYLNLHFALQNQRAGGIGPRVLVAGAPASGKSTLARTLLALATRQNGGQQPVGVGLDPKDGLLSLPGTVAAAVFGSLMDVETGGAGVADTPSSGPAAVPVKVPVVYYYGRQRAEDEPEAWKTVVRGLAAAVRGRREQDGEVRRAGVVVDAPAVGTGKTGVELLVHAVEEFAVNVVVVLGSGRLNAELQKRLGQMRTSMGEAITVVQLDKSEGVVERDESFMQQIREAAIKEYFFGDAKMTLSPATQQVDFSAVTIFKIPDLSEYLADEEVLEKMEPVPEMAHWTLAVMNASVRDSLETIRYASVMGFVYVADVEPERRRLKILAPVSGRLGDRPLVWGHWPEPHINLLG</sequence>
<dbReference type="InterPro" id="IPR038239">
    <property type="entry name" value="Clp1_N_sf"/>
</dbReference>
<evidence type="ECO:0000256" key="6">
    <source>
        <dbReference type="ARBA" id="ARBA00022741"/>
    </source>
</evidence>
<keyword evidence="15" id="KW-1185">Reference proteome</keyword>
<feature type="binding site" evidence="9">
    <location>
        <position position="93"/>
    </location>
    <ligand>
        <name>ATP</name>
        <dbReference type="ChEBI" id="CHEBI:30616"/>
    </ligand>
</feature>
<dbReference type="InterPro" id="IPR032324">
    <property type="entry name" value="Clp1_N"/>
</dbReference>
<keyword evidence="8 9" id="KW-0539">Nucleus</keyword>
<dbReference type="InterPro" id="IPR045116">
    <property type="entry name" value="Clp1/Grc3"/>
</dbReference>
<evidence type="ECO:0000259" key="13">
    <source>
        <dbReference type="Pfam" id="PF16575"/>
    </source>
</evidence>
<comment type="similarity">
    <text evidence="9">Belongs to the Clp1 family. Clp1 subfamily.</text>
</comment>
<keyword evidence="5 9" id="KW-0507">mRNA processing</keyword>